<reference evidence="1 2" key="1">
    <citation type="submission" date="2017-02" db="EMBL/GenBank/DDBJ databases">
        <authorList>
            <person name="Peterson S.W."/>
        </authorList>
    </citation>
    <scope>NUCLEOTIDE SEQUENCE [LARGE SCALE GENOMIC DNA]</scope>
    <source>
        <strain evidence="1 2">DSM 21481</strain>
    </source>
</reference>
<organism evidence="1 2">
    <name type="scientific">Krasilnikoviella flava</name>
    <dbReference type="NCBI Taxonomy" id="526729"/>
    <lineage>
        <taxon>Bacteria</taxon>
        <taxon>Bacillati</taxon>
        <taxon>Actinomycetota</taxon>
        <taxon>Actinomycetes</taxon>
        <taxon>Micrococcales</taxon>
        <taxon>Promicromonosporaceae</taxon>
        <taxon>Krasilnikoviella</taxon>
    </lineage>
</organism>
<name>A0A1T5JZC4_9MICO</name>
<protein>
    <recommendedName>
        <fullName evidence="3">Glycine zipper</fullName>
    </recommendedName>
</protein>
<dbReference type="AlphaFoldDB" id="A0A1T5JZC4"/>
<dbReference type="EMBL" id="FUZQ01000003">
    <property type="protein sequence ID" value="SKC56716.1"/>
    <property type="molecule type" value="Genomic_DNA"/>
</dbReference>
<evidence type="ECO:0000313" key="1">
    <source>
        <dbReference type="EMBL" id="SKC56716.1"/>
    </source>
</evidence>
<evidence type="ECO:0000313" key="2">
    <source>
        <dbReference type="Proteomes" id="UP000189777"/>
    </source>
</evidence>
<evidence type="ECO:0008006" key="3">
    <source>
        <dbReference type="Google" id="ProtNLM"/>
    </source>
</evidence>
<dbReference type="Proteomes" id="UP000189777">
    <property type="component" value="Unassembled WGS sequence"/>
</dbReference>
<dbReference type="RefSeq" id="WP_079573443.1">
    <property type="nucleotide sequence ID" value="NZ_FUZQ01000003.1"/>
</dbReference>
<sequence length="169" mass="17500">MSTTMQLTGIGVGDLQDAAAQEAVRIIRRAKGDRRAATVALLRMLRTWDLVTDEDLTVLERLNDLGFDAAAGTTDAETAYVEARRLRTELVVKRGSPVALALASADVGSYISAESDDGHVVYKKSSLGWQATLASAGAAIGGVLGDRDGAILGGAIGGIVGKVVDDCLA</sequence>
<keyword evidence="2" id="KW-1185">Reference proteome</keyword>
<gene>
    <name evidence="1" type="ORF">SAMN04324258_1688</name>
</gene>
<accession>A0A1T5JZC4</accession>
<proteinExistence type="predicted"/>